<accession>A0A1G1YYR3</accession>
<dbReference type="EMBL" id="MHIU01000032">
    <property type="protein sequence ID" value="OGY57492.1"/>
    <property type="molecule type" value="Genomic_DNA"/>
</dbReference>
<name>A0A1G1YYR3_9BACT</name>
<proteinExistence type="predicted"/>
<evidence type="ECO:0000313" key="2">
    <source>
        <dbReference type="Proteomes" id="UP000178651"/>
    </source>
</evidence>
<protein>
    <submittedName>
        <fullName evidence="1">Uncharacterized protein</fullName>
    </submittedName>
</protein>
<sequence>MPLIKEADKSSEVQVAESKICVHGKCTCTKPNWEKFYLSPQPDMNIFSWWMWCTVNCCGEAMARYNRRWVWKCKDCGGMSSSGIFKEKFVLCLCCGQNYDMDEEYDF</sequence>
<dbReference type="AlphaFoldDB" id="A0A1G1YYR3"/>
<comment type="caution">
    <text evidence="1">The sequence shown here is derived from an EMBL/GenBank/DDBJ whole genome shotgun (WGS) entry which is preliminary data.</text>
</comment>
<organism evidence="1 2">
    <name type="scientific">Candidatus Colwellbacteria bacterium RIFCSPHIGHO2_02_FULL_43_15</name>
    <dbReference type="NCBI Taxonomy" id="1797686"/>
    <lineage>
        <taxon>Bacteria</taxon>
        <taxon>Candidatus Colwelliibacteriota</taxon>
    </lineage>
</organism>
<reference evidence="1 2" key="1">
    <citation type="journal article" date="2016" name="Nat. Commun.">
        <title>Thousands of microbial genomes shed light on interconnected biogeochemical processes in an aquifer system.</title>
        <authorList>
            <person name="Anantharaman K."/>
            <person name="Brown C.T."/>
            <person name="Hug L.A."/>
            <person name="Sharon I."/>
            <person name="Castelle C.J."/>
            <person name="Probst A.J."/>
            <person name="Thomas B.C."/>
            <person name="Singh A."/>
            <person name="Wilkins M.J."/>
            <person name="Karaoz U."/>
            <person name="Brodie E.L."/>
            <person name="Williams K.H."/>
            <person name="Hubbard S.S."/>
            <person name="Banfield J.F."/>
        </authorList>
    </citation>
    <scope>NUCLEOTIDE SEQUENCE [LARGE SCALE GENOMIC DNA]</scope>
</reference>
<evidence type="ECO:0000313" key="1">
    <source>
        <dbReference type="EMBL" id="OGY57492.1"/>
    </source>
</evidence>
<gene>
    <name evidence="1" type="ORF">A3D47_02325</name>
</gene>
<dbReference type="Proteomes" id="UP000178651">
    <property type="component" value="Unassembled WGS sequence"/>
</dbReference>